<dbReference type="InterPro" id="IPR003115">
    <property type="entry name" value="ParB_N"/>
</dbReference>
<dbReference type="Pfam" id="PF02195">
    <property type="entry name" value="ParB_N"/>
    <property type="match status" value="1"/>
</dbReference>
<accession>A0A7S4ZVE5</accession>
<dbReference type="SUPFAM" id="SSF110849">
    <property type="entry name" value="ParB/Sulfiredoxin"/>
    <property type="match status" value="1"/>
</dbReference>
<evidence type="ECO:0000259" key="3">
    <source>
        <dbReference type="SMART" id="SM00470"/>
    </source>
</evidence>
<evidence type="ECO:0000256" key="2">
    <source>
        <dbReference type="SAM" id="MobiDB-lite"/>
    </source>
</evidence>
<comment type="similarity">
    <text evidence="1">Belongs to the ParB family.</text>
</comment>
<name>A0A7S4ZVE5_RHIRH</name>
<evidence type="ECO:0000256" key="1">
    <source>
        <dbReference type="ARBA" id="ARBA00006295"/>
    </source>
</evidence>
<keyword evidence="4" id="KW-0614">Plasmid</keyword>
<dbReference type="InterPro" id="IPR037972">
    <property type="entry name" value="RepB_N"/>
</dbReference>
<dbReference type="InterPro" id="IPR011111">
    <property type="entry name" value="Plasmid_RepB"/>
</dbReference>
<gene>
    <name evidence="4" type="primary">repB</name>
    <name evidence="4" type="ORF">pC6.5c_487_1</name>
</gene>
<dbReference type="Gene3D" id="3.90.1530.30">
    <property type="match status" value="1"/>
</dbReference>
<dbReference type="AlphaFoldDB" id="A0A7S4ZVE5"/>
<dbReference type="Gene3D" id="1.10.10.2830">
    <property type="match status" value="1"/>
</dbReference>
<dbReference type="NCBIfam" id="TIGR00180">
    <property type="entry name" value="parB_part"/>
    <property type="match status" value="1"/>
</dbReference>
<dbReference type="EMBL" id="MK318988">
    <property type="protein sequence ID" value="QCL10381.1"/>
    <property type="molecule type" value="Genomic_DNA"/>
</dbReference>
<protein>
    <submittedName>
        <fullName evidence="4">Plasmid partitioning protein RepB</fullName>
    </submittedName>
</protein>
<dbReference type="PANTHER" id="PTHR33375:SF1">
    <property type="entry name" value="CHROMOSOME-PARTITIONING PROTEIN PARB-RELATED"/>
    <property type="match status" value="1"/>
</dbReference>
<proteinExistence type="inferred from homology"/>
<dbReference type="CDD" id="cd16405">
    <property type="entry name" value="RepB_like_N"/>
    <property type="match status" value="1"/>
</dbReference>
<dbReference type="SMART" id="SM00470">
    <property type="entry name" value="ParB"/>
    <property type="match status" value="1"/>
</dbReference>
<feature type="domain" description="ParB-like N-terminal" evidence="3">
    <location>
        <begin position="71"/>
        <end position="162"/>
    </location>
</feature>
<dbReference type="GO" id="GO:0005694">
    <property type="term" value="C:chromosome"/>
    <property type="evidence" value="ECO:0007669"/>
    <property type="project" value="TreeGrafter"/>
</dbReference>
<dbReference type="NCBIfam" id="TIGR03454">
    <property type="entry name" value="partition_RepB"/>
    <property type="match status" value="1"/>
</dbReference>
<dbReference type="InterPro" id="IPR050336">
    <property type="entry name" value="Chromosome_partition/occlusion"/>
</dbReference>
<geneLocation type="plasmid" evidence="4">
    <name>pC6.5c</name>
</geneLocation>
<dbReference type="Pfam" id="PF07506">
    <property type="entry name" value="RepB"/>
    <property type="match status" value="1"/>
</dbReference>
<dbReference type="GO" id="GO:0007059">
    <property type="term" value="P:chromosome segregation"/>
    <property type="evidence" value="ECO:0007669"/>
    <property type="project" value="TreeGrafter"/>
</dbReference>
<dbReference type="GO" id="GO:0003677">
    <property type="term" value="F:DNA binding"/>
    <property type="evidence" value="ECO:0007669"/>
    <property type="project" value="InterPro"/>
</dbReference>
<evidence type="ECO:0000313" key="4">
    <source>
        <dbReference type="EMBL" id="QCL10381.1"/>
    </source>
</evidence>
<dbReference type="PANTHER" id="PTHR33375">
    <property type="entry name" value="CHROMOSOME-PARTITIONING PROTEIN PARB-RELATED"/>
    <property type="match status" value="1"/>
</dbReference>
<sequence length="338" mass="37490">MLKAMLTRREQELPPGNLHPETDSPEPSVTPERKLQHIRSGAVGAMGRSLGSIASAADHARALIAAGSAVIEISPDKIEGSFVADRLLDDGEDYQKLRNAISESGQKSPILVRPHPTKPDRYQIAFGHRRVRVLAALERPVKAVVQNLTDEELVVIQGQENSARSDLSYIERGLFALALEERGFDRRVIMSSLAMEKTQLSKLMSVAHSLPRALIEAIGPAPKAGRPRWAALTDRLNQTKKRSELNALLDSREFKSADTNERFSQVMEILSTQRAAKRPESIKTREGTRLASIERSGSKINLVFDDRASPEFADYVASQLETLHRSYLGTRKAEKAER</sequence>
<organism evidence="4">
    <name type="scientific">Rhizobium rhizogenes</name>
    <name type="common">Agrobacterium rhizogenes</name>
    <dbReference type="NCBI Taxonomy" id="359"/>
    <lineage>
        <taxon>Bacteria</taxon>
        <taxon>Pseudomonadati</taxon>
        <taxon>Pseudomonadota</taxon>
        <taxon>Alphaproteobacteria</taxon>
        <taxon>Hyphomicrobiales</taxon>
        <taxon>Rhizobiaceae</taxon>
        <taxon>Rhizobium/Agrobacterium group</taxon>
        <taxon>Rhizobium</taxon>
    </lineage>
</organism>
<dbReference type="InterPro" id="IPR036086">
    <property type="entry name" value="ParB/Sulfiredoxin_sf"/>
</dbReference>
<feature type="region of interest" description="Disordered" evidence="2">
    <location>
        <begin position="1"/>
        <end position="36"/>
    </location>
</feature>
<reference evidence="4" key="1">
    <citation type="submission" date="2018-12" db="EMBL/GenBank/DDBJ databases">
        <title>Three Rhizobium rhizogenes strains isolated from the same crown gall tumor carry diverse plasmids.</title>
        <authorList>
            <person name="Pulawska J."/>
            <person name="Kuzmanovic N."/>
        </authorList>
    </citation>
    <scope>NUCLEOTIDE SEQUENCE</scope>
    <source>
        <strain evidence="4">C6.5</strain>
        <plasmid evidence="4">pC6.5c</plasmid>
    </source>
</reference>
<dbReference type="InterPro" id="IPR004437">
    <property type="entry name" value="ParB/RepB/Spo0J"/>
</dbReference>
<dbReference type="InterPro" id="IPR017819">
    <property type="entry name" value="Plasmid_partition_RepB"/>
</dbReference>